<comment type="caution">
    <text evidence="2">The sequence shown here is derived from an EMBL/GenBank/DDBJ whole genome shotgun (WGS) entry which is preliminary data.</text>
</comment>
<sequence length="80" mass="9380">MGIWRSVASPTLHYFVNLFILNTQLVVFSCVSVWILKILNSWCSQWQLEKLIHVIGILCRRISKNGKKGKEVRDFHFSFV</sequence>
<gene>
    <name evidence="2" type="ORF">WN944_007758</name>
</gene>
<keyword evidence="1" id="KW-0812">Transmembrane</keyword>
<proteinExistence type="predicted"/>
<keyword evidence="3" id="KW-1185">Reference proteome</keyword>
<feature type="transmembrane region" description="Helical" evidence="1">
    <location>
        <begin position="12"/>
        <end position="36"/>
    </location>
</feature>
<reference evidence="2 3" key="1">
    <citation type="submission" date="2024-05" db="EMBL/GenBank/DDBJ databases">
        <title>Haplotype-resolved chromosome-level genome assembly of Huyou (Citrus changshanensis).</title>
        <authorList>
            <person name="Miao C."/>
            <person name="Chen W."/>
            <person name="Wu Y."/>
            <person name="Wang L."/>
            <person name="Zhao S."/>
            <person name="Grierson D."/>
            <person name="Xu C."/>
            <person name="Chen K."/>
        </authorList>
    </citation>
    <scope>NUCLEOTIDE SEQUENCE [LARGE SCALE GENOMIC DNA]</scope>
    <source>
        <strain evidence="2">01-14</strain>
        <tissue evidence="2">Leaf</tissue>
    </source>
</reference>
<keyword evidence="1" id="KW-0472">Membrane</keyword>
<dbReference type="EMBL" id="JBCGBO010000003">
    <property type="protein sequence ID" value="KAK9215752.1"/>
    <property type="molecule type" value="Genomic_DNA"/>
</dbReference>
<evidence type="ECO:0000256" key="1">
    <source>
        <dbReference type="SAM" id="Phobius"/>
    </source>
</evidence>
<keyword evidence="1" id="KW-1133">Transmembrane helix</keyword>
<dbReference type="Proteomes" id="UP001428341">
    <property type="component" value="Unassembled WGS sequence"/>
</dbReference>
<dbReference type="AlphaFoldDB" id="A0AAP0MPB2"/>
<organism evidence="2 3">
    <name type="scientific">Citrus x changshan-huyou</name>
    <dbReference type="NCBI Taxonomy" id="2935761"/>
    <lineage>
        <taxon>Eukaryota</taxon>
        <taxon>Viridiplantae</taxon>
        <taxon>Streptophyta</taxon>
        <taxon>Embryophyta</taxon>
        <taxon>Tracheophyta</taxon>
        <taxon>Spermatophyta</taxon>
        <taxon>Magnoliopsida</taxon>
        <taxon>eudicotyledons</taxon>
        <taxon>Gunneridae</taxon>
        <taxon>Pentapetalae</taxon>
        <taxon>rosids</taxon>
        <taxon>malvids</taxon>
        <taxon>Sapindales</taxon>
        <taxon>Rutaceae</taxon>
        <taxon>Aurantioideae</taxon>
        <taxon>Citrus</taxon>
    </lineage>
</organism>
<accession>A0AAP0MPB2</accession>
<dbReference type="PROSITE" id="PS51257">
    <property type="entry name" value="PROKAR_LIPOPROTEIN"/>
    <property type="match status" value="1"/>
</dbReference>
<evidence type="ECO:0000313" key="2">
    <source>
        <dbReference type="EMBL" id="KAK9215752.1"/>
    </source>
</evidence>
<protein>
    <submittedName>
        <fullName evidence="2">Uncharacterized protein</fullName>
    </submittedName>
</protein>
<name>A0AAP0MPB2_9ROSI</name>
<evidence type="ECO:0000313" key="3">
    <source>
        <dbReference type="Proteomes" id="UP001428341"/>
    </source>
</evidence>